<dbReference type="PANTHER" id="PTHR40084:SF1">
    <property type="entry name" value="PHOSPHOTRANSFERASE"/>
    <property type="match status" value="1"/>
</dbReference>
<protein>
    <submittedName>
        <fullName evidence="1">Uncharacterized protein</fullName>
    </submittedName>
</protein>
<dbReference type="EMBL" id="BLRW01000457">
    <property type="protein sequence ID" value="GFP24286.1"/>
    <property type="molecule type" value="Genomic_DNA"/>
</dbReference>
<dbReference type="PANTHER" id="PTHR40084">
    <property type="entry name" value="PHOSPHOHYDROLASE, PHP FAMILY"/>
    <property type="match status" value="1"/>
</dbReference>
<comment type="caution">
    <text evidence="1">The sequence shown here is derived from an EMBL/GenBank/DDBJ whole genome shotgun (WGS) entry which is preliminary data.</text>
</comment>
<gene>
    <name evidence="1" type="ORF">HKBW3S09_01753</name>
</gene>
<evidence type="ECO:0000313" key="2">
    <source>
        <dbReference type="Proteomes" id="UP000585609"/>
    </source>
</evidence>
<dbReference type="AlphaFoldDB" id="A0A6V8P0H3"/>
<dbReference type="Proteomes" id="UP000585609">
    <property type="component" value="Unassembled WGS sequence"/>
</dbReference>
<accession>A0A6V8P0H3</accession>
<feature type="non-terminal residue" evidence="1">
    <location>
        <position position="1"/>
    </location>
</feature>
<evidence type="ECO:0000313" key="1">
    <source>
        <dbReference type="EMBL" id="GFP24286.1"/>
    </source>
</evidence>
<organism evidence="1 2">
    <name type="scientific">Candidatus Hakubella thermalkaliphila</name>
    <dbReference type="NCBI Taxonomy" id="2754717"/>
    <lineage>
        <taxon>Bacteria</taxon>
        <taxon>Bacillati</taxon>
        <taxon>Actinomycetota</taxon>
        <taxon>Actinomycetota incertae sedis</taxon>
        <taxon>Candidatus Hakubellales</taxon>
        <taxon>Candidatus Hakubellaceae</taxon>
        <taxon>Candidatus Hakubella</taxon>
    </lineage>
</organism>
<reference evidence="1 2" key="1">
    <citation type="journal article" date="2020" name="Front. Microbiol.">
        <title>Single-cell genomics of novel Actinobacteria with the Wood-Ljungdahl pathway discovered in a serpentinizing system.</title>
        <authorList>
            <person name="Merino N."/>
            <person name="Kawai M."/>
            <person name="Boyd E.S."/>
            <person name="Colman D.R."/>
            <person name="McGlynn S.E."/>
            <person name="Nealson K.H."/>
            <person name="Kurokawa K."/>
            <person name="Hongoh Y."/>
        </authorList>
    </citation>
    <scope>NUCLEOTIDE SEQUENCE [LARGE SCALE GENOMIC DNA]</scope>
    <source>
        <strain evidence="1 2">S09_30</strain>
    </source>
</reference>
<sequence length="67" mass="7537">LKIVLEIDNNCVLISSHIWTPWFSLFGSMSGFDSIEECFGDYAKYIFAVETGISSDPSANWQLSQLD</sequence>
<proteinExistence type="predicted"/>
<name>A0A6V8P0H3_9ACTN</name>